<name>A0A243WLH9_9BACT</name>
<protein>
    <recommendedName>
        <fullName evidence="3">Outer membrane protein beta-barrel domain-containing protein</fullName>
    </recommendedName>
</protein>
<accession>A0A243WLH9</accession>
<organism evidence="1 2">
    <name type="scientific">Hymenobacter crusticola</name>
    <dbReference type="NCBI Taxonomy" id="1770526"/>
    <lineage>
        <taxon>Bacteria</taxon>
        <taxon>Pseudomonadati</taxon>
        <taxon>Bacteroidota</taxon>
        <taxon>Cytophagia</taxon>
        <taxon>Cytophagales</taxon>
        <taxon>Hymenobacteraceae</taxon>
        <taxon>Hymenobacter</taxon>
    </lineage>
</organism>
<reference evidence="1 2" key="1">
    <citation type="submission" date="2017-01" db="EMBL/GenBank/DDBJ databases">
        <title>A new Hymenobacter.</title>
        <authorList>
            <person name="Liang Y."/>
            <person name="Feng F."/>
        </authorList>
    </citation>
    <scope>NUCLEOTIDE SEQUENCE [LARGE SCALE GENOMIC DNA]</scope>
    <source>
        <strain evidence="1">MIMBbqt21</strain>
    </source>
</reference>
<dbReference type="EMBL" id="MTSE01000001">
    <property type="protein sequence ID" value="OUJ75991.1"/>
    <property type="molecule type" value="Genomic_DNA"/>
</dbReference>
<evidence type="ECO:0008006" key="3">
    <source>
        <dbReference type="Google" id="ProtNLM"/>
    </source>
</evidence>
<gene>
    <name evidence="1" type="ORF">BXP70_01535</name>
</gene>
<comment type="caution">
    <text evidence="1">The sequence shown here is derived from an EMBL/GenBank/DDBJ whole genome shotgun (WGS) entry which is preliminary data.</text>
</comment>
<sequence>MGAAQSGPERRRRYYNSQARPYHRGPVRLTAGLGAGFYNGDLTSSLGNNFPGISGSLGVLYQLWPHLLIGSELSAFQIGAKDDLPERNLAFRARNGSGEVFFRYEPFHDEAEYADPRGPGAIVKPYLKAGVGLLLYNPKSYYGTTRPETYTTFLQPERNDYPAMAIVAPVGLGVTVRLTRTLNATAEAAYYFTTTDHLDDVSARANSAANDGYARAELKLEYAFW</sequence>
<dbReference type="AlphaFoldDB" id="A0A243WLH9"/>
<evidence type="ECO:0000313" key="2">
    <source>
        <dbReference type="Proteomes" id="UP000194873"/>
    </source>
</evidence>
<dbReference type="Proteomes" id="UP000194873">
    <property type="component" value="Unassembled WGS sequence"/>
</dbReference>
<evidence type="ECO:0000313" key="1">
    <source>
        <dbReference type="EMBL" id="OUJ75991.1"/>
    </source>
</evidence>
<proteinExistence type="predicted"/>
<keyword evidence="2" id="KW-1185">Reference proteome</keyword>